<evidence type="ECO:0000313" key="2">
    <source>
        <dbReference type="Proteomes" id="UP000243002"/>
    </source>
</evidence>
<dbReference type="Pfam" id="PF04339">
    <property type="entry name" value="FemAB_like"/>
    <property type="match status" value="1"/>
</dbReference>
<organism evidence="1 2">
    <name type="scientific">Cyanobium usitatum str. Tous</name>
    <dbReference type="NCBI Taxonomy" id="2116684"/>
    <lineage>
        <taxon>Bacteria</taxon>
        <taxon>Bacillati</taxon>
        <taxon>Cyanobacteriota</taxon>
        <taxon>Cyanophyceae</taxon>
        <taxon>Synechococcales</taxon>
        <taxon>Prochlorococcaceae</taxon>
        <taxon>Cyanobium</taxon>
    </lineage>
</organism>
<keyword evidence="2" id="KW-1185">Reference proteome</keyword>
<keyword evidence="1" id="KW-0808">Transferase</keyword>
<dbReference type="Gene3D" id="3.40.630.30">
    <property type="match status" value="1"/>
</dbReference>
<dbReference type="Proteomes" id="UP000243002">
    <property type="component" value="Unassembled WGS sequence"/>
</dbReference>
<dbReference type="GO" id="GO:0016740">
    <property type="term" value="F:transferase activity"/>
    <property type="evidence" value="ECO:0007669"/>
    <property type="project" value="UniProtKB-KW"/>
</dbReference>
<dbReference type="RefSeq" id="WP_106633088.1">
    <property type="nucleotide sequence ID" value="NZ_PXXO01000020.1"/>
</dbReference>
<dbReference type="PANTHER" id="PTHR47017:SF1">
    <property type="entry name" value="ACYL-COA"/>
    <property type="match status" value="1"/>
</dbReference>
<dbReference type="InterPro" id="IPR016181">
    <property type="entry name" value="Acyl_CoA_acyltransferase"/>
</dbReference>
<evidence type="ECO:0000313" key="1">
    <source>
        <dbReference type="EMBL" id="PSJ03559.1"/>
    </source>
</evidence>
<reference evidence="1 2" key="1">
    <citation type="journal article" date="2018" name="Environ. Microbiol.">
        <title>Ecological and genomic features of two widespread freshwater picocyanobacteria.</title>
        <authorList>
            <person name="Cabello-Yeves P.J."/>
            <person name="Picazo A."/>
            <person name="Camacho A."/>
            <person name="Callieri C."/>
            <person name="Rosselli R."/>
            <person name="Roda-Garcia J.J."/>
            <person name="Coutinho F.H."/>
            <person name="Rodriguez-Valera F."/>
        </authorList>
    </citation>
    <scope>NUCLEOTIDE SEQUENCE [LARGE SCALE GENOMIC DNA]</scope>
    <source>
        <strain evidence="1 2">Tous</strain>
    </source>
</reference>
<comment type="caution">
    <text evidence="1">The sequence shown here is derived from an EMBL/GenBank/DDBJ whole genome shotgun (WGS) entry which is preliminary data.</text>
</comment>
<dbReference type="OrthoDB" id="9776898at2"/>
<dbReference type="EMBL" id="PXXO01000020">
    <property type="protein sequence ID" value="PSJ03559.1"/>
    <property type="molecule type" value="Genomic_DNA"/>
</dbReference>
<dbReference type="InterPro" id="IPR007434">
    <property type="entry name" value="FemAB-like"/>
</dbReference>
<name>A0A2P7MQQ9_9CYAN</name>
<proteinExistence type="predicted"/>
<protein>
    <submittedName>
        <fullName evidence="1">GNAT family N-acetyltransferase</fullName>
    </submittedName>
</protein>
<dbReference type="PANTHER" id="PTHR47017">
    <property type="entry name" value="ACYL-COA"/>
    <property type="match status" value="1"/>
</dbReference>
<sequence length="396" mass="44377">MAELQARWHQSLAEIPEADWDALLAAAHPQELPFYRWRWLQQLEASGSIAPREGWQGCHLGLWRGEVLLAVAPLYLKGHSYGEFVFDQSFAQLAGQLGLRYYPKLVGMSPVSPVQGYRFLIDPAEDEAELTALMLELIDAFCRQHAILSCNFLYVDPGWQPLAEAAGCAAWVNQQSQWINPGHGDFNAYLASFNANQRRNIKRERQAVAAAGLTVTPLLGEAIPPALVGRMYDFYAQHCSRWGAWGSKYLSESFFAALAADPELRRHIVLFSAHRGDPGEPVAMSLCVHAGDQLWGRYWGSDEQIDCLHFEVCYYAPIAWAIERGIRAFDPGAGGSHKRRRGFVAQPRVSLHRWSDPRFASILQRWLPGANEEMAELMAAMNAELPFTAAYDPPHA</sequence>
<gene>
    <name evidence="1" type="ORF">C7K55_12660</name>
</gene>
<accession>A0A2P7MQQ9</accession>
<dbReference type="AlphaFoldDB" id="A0A2P7MQQ9"/>
<dbReference type="SUPFAM" id="SSF55729">
    <property type="entry name" value="Acyl-CoA N-acyltransferases (Nat)"/>
    <property type="match status" value="1"/>
</dbReference>